<dbReference type="Pfam" id="PF10387">
    <property type="entry name" value="DUF2442"/>
    <property type="match status" value="1"/>
</dbReference>
<name>A0ABT2DEF8_9BURK</name>
<accession>A0ABT2DEF8</accession>
<evidence type="ECO:0000313" key="1">
    <source>
        <dbReference type="EMBL" id="MCS0809715.1"/>
    </source>
</evidence>
<dbReference type="RefSeq" id="WP_258823540.1">
    <property type="nucleotide sequence ID" value="NZ_JANUHB010000004.1"/>
</dbReference>
<reference evidence="1 2" key="1">
    <citation type="submission" date="2022-08" db="EMBL/GenBank/DDBJ databases">
        <title>Reclassification of Massilia species as members of the genera Telluria, Duganella, Pseudoduganella, Mokoshia gen. nov. and Zemynaea gen. nov. using orthogonal and non-orthogonal genome-based approaches.</title>
        <authorList>
            <person name="Bowman J.P."/>
        </authorList>
    </citation>
    <scope>NUCLEOTIDE SEQUENCE [LARGE SCALE GENOMIC DNA]</scope>
    <source>
        <strain evidence="1 2">JCM 31605</strain>
    </source>
</reference>
<dbReference type="Proteomes" id="UP001206126">
    <property type="component" value="Unassembled WGS sequence"/>
</dbReference>
<keyword evidence="2" id="KW-1185">Reference proteome</keyword>
<sequence>MAICVTHPEVTIINRRGIWLELRGEELYLPFLEFPEFEHASIAQVCQVECLGARLYWPLLHIDLPLQALRNPLVSRRKRDVFNC</sequence>
<dbReference type="InterPro" id="IPR018841">
    <property type="entry name" value="DUF2442"/>
</dbReference>
<proteinExistence type="predicted"/>
<gene>
    <name evidence="1" type="ORF">NX774_17475</name>
</gene>
<dbReference type="EMBL" id="JANUHB010000004">
    <property type="protein sequence ID" value="MCS0809715.1"/>
    <property type="molecule type" value="Genomic_DNA"/>
</dbReference>
<protein>
    <submittedName>
        <fullName evidence="1">DUF2442 domain-containing protein</fullName>
    </submittedName>
</protein>
<organism evidence="1 2">
    <name type="scientific">Massilia agilis</name>
    <dbReference type="NCBI Taxonomy" id="1811226"/>
    <lineage>
        <taxon>Bacteria</taxon>
        <taxon>Pseudomonadati</taxon>
        <taxon>Pseudomonadota</taxon>
        <taxon>Betaproteobacteria</taxon>
        <taxon>Burkholderiales</taxon>
        <taxon>Oxalobacteraceae</taxon>
        <taxon>Telluria group</taxon>
        <taxon>Massilia</taxon>
    </lineage>
</organism>
<evidence type="ECO:0000313" key="2">
    <source>
        <dbReference type="Proteomes" id="UP001206126"/>
    </source>
</evidence>
<comment type="caution">
    <text evidence="1">The sequence shown here is derived from an EMBL/GenBank/DDBJ whole genome shotgun (WGS) entry which is preliminary data.</text>
</comment>